<dbReference type="EMBL" id="DVMH01000034">
    <property type="protein sequence ID" value="HIU10955.1"/>
    <property type="molecule type" value="Genomic_DNA"/>
</dbReference>
<reference evidence="1" key="2">
    <citation type="journal article" date="2021" name="PeerJ">
        <title>Extensive microbial diversity within the chicken gut microbiome revealed by metagenomics and culture.</title>
        <authorList>
            <person name="Gilroy R."/>
            <person name="Ravi A."/>
            <person name="Getino M."/>
            <person name="Pursley I."/>
            <person name="Horton D.L."/>
            <person name="Alikhan N.F."/>
            <person name="Baker D."/>
            <person name="Gharbi K."/>
            <person name="Hall N."/>
            <person name="Watson M."/>
            <person name="Adriaenssens E.M."/>
            <person name="Foster-Nyarko E."/>
            <person name="Jarju S."/>
            <person name="Secka A."/>
            <person name="Antonio M."/>
            <person name="Oren A."/>
            <person name="Chaudhuri R.R."/>
            <person name="La Ragione R."/>
            <person name="Hildebrand F."/>
            <person name="Pallen M.J."/>
        </authorList>
    </citation>
    <scope>NUCLEOTIDE SEQUENCE</scope>
    <source>
        <strain evidence="1">2830</strain>
    </source>
</reference>
<organism evidence="1 2">
    <name type="scientific">Candidatus Avidehalobacter gallistercoris</name>
    <dbReference type="NCBI Taxonomy" id="2840694"/>
    <lineage>
        <taxon>Bacteria</taxon>
        <taxon>Bacillati</taxon>
        <taxon>Bacillota</taxon>
        <taxon>Clostridia</taxon>
        <taxon>Eubacteriales</taxon>
        <taxon>Peptococcaceae</taxon>
        <taxon>Peptococcaceae incertae sedis</taxon>
        <taxon>Candidatus Avidehalobacter</taxon>
    </lineage>
</organism>
<dbReference type="Proteomes" id="UP000824124">
    <property type="component" value="Unassembled WGS sequence"/>
</dbReference>
<proteinExistence type="predicted"/>
<comment type="caution">
    <text evidence="1">The sequence shown here is derived from an EMBL/GenBank/DDBJ whole genome shotgun (WGS) entry which is preliminary data.</text>
</comment>
<reference evidence="1" key="1">
    <citation type="submission" date="2020-10" db="EMBL/GenBank/DDBJ databases">
        <authorList>
            <person name="Gilroy R."/>
        </authorList>
    </citation>
    <scope>NUCLEOTIDE SEQUENCE</scope>
    <source>
        <strain evidence="1">2830</strain>
    </source>
</reference>
<protein>
    <submittedName>
        <fullName evidence="1">Uncharacterized protein</fullName>
    </submittedName>
</protein>
<evidence type="ECO:0000313" key="2">
    <source>
        <dbReference type="Proteomes" id="UP000824124"/>
    </source>
</evidence>
<name>A0A9D1HLJ9_9FIRM</name>
<sequence>MDYNDFAKAYAAKNLITEYGKDYQIINLKPITIAADNKQVIVTQTGIKDVLKNVRGNRKSTSLLDSIFVLDELIAESISENKKGRENPFSYYVNGFTDSQGQKYKVIIHIKDTPELIRYYYHGLQEADIKIEPLDPTSSDESAFAGVEVIASDSTNSIIPNAAGNSNTHYGKLKKDGFRRTRYKLGERSWAGKNGSAFLCAEKMVLENSGSMLP</sequence>
<accession>A0A9D1HLJ9</accession>
<dbReference type="AlphaFoldDB" id="A0A9D1HLJ9"/>
<evidence type="ECO:0000313" key="1">
    <source>
        <dbReference type="EMBL" id="HIU10955.1"/>
    </source>
</evidence>
<gene>
    <name evidence="1" type="ORF">IAB00_06945</name>
</gene>